<evidence type="ECO:0000256" key="7">
    <source>
        <dbReference type="SAM" id="Phobius"/>
    </source>
</evidence>
<keyword evidence="3" id="KW-1003">Cell membrane</keyword>
<keyword evidence="6 7" id="KW-0472">Membrane</keyword>
<dbReference type="InterPro" id="IPR005524">
    <property type="entry name" value="DUF318"/>
</dbReference>
<reference evidence="9" key="1">
    <citation type="journal article" date="2019" name="Int. J. Syst. Evol. Microbiol.">
        <title>The Global Catalogue of Microorganisms (GCM) 10K type strain sequencing project: providing services to taxonomists for standard genome sequencing and annotation.</title>
        <authorList>
            <consortium name="The Broad Institute Genomics Platform"/>
            <consortium name="The Broad Institute Genome Sequencing Center for Infectious Disease"/>
            <person name="Wu L."/>
            <person name="Ma J."/>
        </authorList>
    </citation>
    <scope>NUCLEOTIDE SEQUENCE [LARGE SCALE GENOMIC DNA]</scope>
    <source>
        <strain evidence="9">KCTC 42424</strain>
    </source>
</reference>
<feature type="transmembrane region" description="Helical" evidence="7">
    <location>
        <begin position="207"/>
        <end position="225"/>
    </location>
</feature>
<dbReference type="RefSeq" id="WP_376866297.1">
    <property type="nucleotide sequence ID" value="NZ_JBHRYB010000007.1"/>
</dbReference>
<dbReference type="EMBL" id="JBHRYB010000007">
    <property type="protein sequence ID" value="MFC3680361.1"/>
    <property type="molecule type" value="Genomic_DNA"/>
</dbReference>
<sequence length="327" mass="36642">MLHWFTDLASWLTFTVLALEPDTRLASGVHFFIEDSSKILVLLMVLIYIIALMRASLNPERVRAYLQGKGRYSGYLLGSLFGAVTPFCSCSSIPLFMGFVSARIPLGVTMAFLLTSPMINEVAIVLLSSLLGLKFTLLYLSVGLLTGIIGGWLIDALKAERWLVVFLAKQYEQGDQAAQLIYESPRLDIRQRHQFAWQETREIFQRIWKWVFIGVGIGAFIHGFVPQQWFQQYLADGQWWSVPLAALMAIPVYVNATSVIPIMESLLLKGLPLGTTLAFCMSAVAVSLPEFMMLKQVMKFKLLALIAAYLLVAFCLVGWLFNAVNVL</sequence>
<dbReference type="Pfam" id="PF03773">
    <property type="entry name" value="ArsP_1"/>
    <property type="match status" value="1"/>
</dbReference>
<feature type="transmembrane region" description="Helical" evidence="7">
    <location>
        <begin position="266"/>
        <end position="288"/>
    </location>
</feature>
<proteinExistence type="inferred from homology"/>
<evidence type="ECO:0000256" key="5">
    <source>
        <dbReference type="ARBA" id="ARBA00022989"/>
    </source>
</evidence>
<organism evidence="8 9">
    <name type="scientific">Bacterioplanoides pacificum</name>
    <dbReference type="NCBI Taxonomy" id="1171596"/>
    <lineage>
        <taxon>Bacteria</taxon>
        <taxon>Pseudomonadati</taxon>
        <taxon>Pseudomonadota</taxon>
        <taxon>Gammaproteobacteria</taxon>
        <taxon>Oceanospirillales</taxon>
        <taxon>Oceanospirillaceae</taxon>
        <taxon>Bacterioplanoides</taxon>
    </lineage>
</organism>
<feature type="transmembrane region" description="Helical" evidence="7">
    <location>
        <begin position="237"/>
        <end position="254"/>
    </location>
</feature>
<gene>
    <name evidence="8" type="ORF">ACFOMG_09660</name>
</gene>
<dbReference type="PANTHER" id="PTHR42775:SF1">
    <property type="entry name" value="PERMEASE RV2963-RELATED"/>
    <property type="match status" value="1"/>
</dbReference>
<dbReference type="Proteomes" id="UP001595722">
    <property type="component" value="Unassembled WGS sequence"/>
</dbReference>
<evidence type="ECO:0000256" key="4">
    <source>
        <dbReference type="ARBA" id="ARBA00022692"/>
    </source>
</evidence>
<feature type="transmembrane region" description="Helical" evidence="7">
    <location>
        <begin position="74"/>
        <end position="100"/>
    </location>
</feature>
<name>A0ABV7VUE2_9GAMM</name>
<dbReference type="InterPro" id="IPR053166">
    <property type="entry name" value="UPF0718_permease"/>
</dbReference>
<evidence type="ECO:0000256" key="6">
    <source>
        <dbReference type="ARBA" id="ARBA00023136"/>
    </source>
</evidence>
<keyword evidence="5 7" id="KW-1133">Transmembrane helix</keyword>
<evidence type="ECO:0000313" key="8">
    <source>
        <dbReference type="EMBL" id="MFC3680361.1"/>
    </source>
</evidence>
<feature type="transmembrane region" description="Helical" evidence="7">
    <location>
        <begin position="300"/>
        <end position="321"/>
    </location>
</feature>
<accession>A0ABV7VUE2</accession>
<evidence type="ECO:0000256" key="3">
    <source>
        <dbReference type="ARBA" id="ARBA00022475"/>
    </source>
</evidence>
<protein>
    <submittedName>
        <fullName evidence="8">Permease</fullName>
    </submittedName>
</protein>
<evidence type="ECO:0000256" key="2">
    <source>
        <dbReference type="ARBA" id="ARBA00006386"/>
    </source>
</evidence>
<dbReference type="PANTHER" id="PTHR42775">
    <property type="entry name" value="PERMEASE RV2963-RELATED"/>
    <property type="match status" value="1"/>
</dbReference>
<evidence type="ECO:0000313" key="9">
    <source>
        <dbReference type="Proteomes" id="UP001595722"/>
    </source>
</evidence>
<comment type="subcellular location">
    <subcellularLocation>
        <location evidence="1">Cell membrane</location>
        <topology evidence="1">Multi-pass membrane protein</topology>
    </subcellularLocation>
</comment>
<feature type="transmembrane region" description="Helical" evidence="7">
    <location>
        <begin position="135"/>
        <end position="154"/>
    </location>
</feature>
<keyword evidence="9" id="KW-1185">Reference proteome</keyword>
<evidence type="ECO:0000256" key="1">
    <source>
        <dbReference type="ARBA" id="ARBA00004651"/>
    </source>
</evidence>
<feature type="transmembrane region" description="Helical" evidence="7">
    <location>
        <begin position="36"/>
        <end position="53"/>
    </location>
</feature>
<keyword evidence="4 7" id="KW-0812">Transmembrane</keyword>
<comment type="caution">
    <text evidence="8">The sequence shown here is derived from an EMBL/GenBank/DDBJ whole genome shotgun (WGS) entry which is preliminary data.</text>
</comment>
<comment type="similarity">
    <text evidence="2">Belongs to the UPF0718 family.</text>
</comment>
<feature type="transmembrane region" description="Helical" evidence="7">
    <location>
        <begin position="106"/>
        <end position="128"/>
    </location>
</feature>